<dbReference type="STRING" id="1890364.A0A2P6NL44"/>
<evidence type="ECO:0000313" key="2">
    <source>
        <dbReference type="EMBL" id="PRP84656.1"/>
    </source>
</evidence>
<dbReference type="InterPro" id="IPR000008">
    <property type="entry name" value="C2_dom"/>
</dbReference>
<proteinExistence type="predicted"/>
<dbReference type="Gene3D" id="2.60.40.150">
    <property type="entry name" value="C2 domain"/>
    <property type="match status" value="1"/>
</dbReference>
<dbReference type="InterPro" id="IPR035892">
    <property type="entry name" value="C2_domain_sf"/>
</dbReference>
<dbReference type="Pfam" id="PF00168">
    <property type="entry name" value="C2"/>
    <property type="match status" value="1"/>
</dbReference>
<accession>A0A2P6NL44</accession>
<dbReference type="SUPFAM" id="SSF49562">
    <property type="entry name" value="C2 domain (Calcium/lipid-binding domain, CaLB)"/>
    <property type="match status" value="1"/>
</dbReference>
<evidence type="ECO:0000313" key="3">
    <source>
        <dbReference type="Proteomes" id="UP000241769"/>
    </source>
</evidence>
<keyword evidence="3" id="KW-1185">Reference proteome</keyword>
<keyword evidence="2" id="KW-0472">Membrane</keyword>
<dbReference type="PROSITE" id="PS50004">
    <property type="entry name" value="C2"/>
    <property type="match status" value="1"/>
</dbReference>
<dbReference type="OrthoDB" id="5812063at2759"/>
<comment type="caution">
    <text evidence="2">The sequence shown here is derived from an EMBL/GenBank/DDBJ whole genome shotgun (WGS) entry which is preliminary data.</text>
</comment>
<dbReference type="Proteomes" id="UP000241769">
    <property type="component" value="Unassembled WGS sequence"/>
</dbReference>
<gene>
    <name evidence="2" type="ORF">PROFUN_07906</name>
</gene>
<keyword evidence="2" id="KW-0812">Transmembrane</keyword>
<dbReference type="EMBL" id="MDYQ01000059">
    <property type="protein sequence ID" value="PRP84656.1"/>
    <property type="molecule type" value="Genomic_DNA"/>
</dbReference>
<feature type="domain" description="C2" evidence="1">
    <location>
        <begin position="151"/>
        <end position="274"/>
    </location>
</feature>
<evidence type="ECO:0000259" key="1">
    <source>
        <dbReference type="PROSITE" id="PS50004"/>
    </source>
</evidence>
<dbReference type="InParanoid" id="A0A2P6NL44"/>
<dbReference type="AlphaFoldDB" id="A0A2P6NL44"/>
<reference evidence="2 3" key="1">
    <citation type="journal article" date="2018" name="Genome Biol. Evol.">
        <title>Multiple Roots of Fruiting Body Formation in Amoebozoa.</title>
        <authorList>
            <person name="Hillmann F."/>
            <person name="Forbes G."/>
            <person name="Novohradska S."/>
            <person name="Ferling I."/>
            <person name="Riege K."/>
            <person name="Groth M."/>
            <person name="Westermann M."/>
            <person name="Marz M."/>
            <person name="Spaller T."/>
            <person name="Winckler T."/>
            <person name="Schaap P."/>
            <person name="Glockner G."/>
        </authorList>
    </citation>
    <scope>NUCLEOTIDE SEQUENCE [LARGE SCALE GENOMIC DNA]</scope>
    <source>
        <strain evidence="2 3">Jena</strain>
    </source>
</reference>
<protein>
    <submittedName>
        <fullName evidence="2">Multiple C2 and transmembrane domain-containing protein 2-like</fullName>
    </submittedName>
</protein>
<sequence>MSVSTSYNHINNLTNPSAAIRGSAWIGLKKVLETVDACRKPQDPYDDPAPLVSFFTQECLLRLSSGKMFFFDQVHELSGETEFLQDMIDSGVVHSAIKRHKSDPTLCPWITAARLVPLGASAETFYKLYYADKSTSEPQILTELDYVLLWEPLRSEFKRLMKEVDQRIVITLRSLRGEKMVSRDINGSSDPWIRFDHKVNGKRENLYKSKVMNKTLNPEWKLDDENYPRFTVKMLTQVHVEVLDHDLIGKDDHMGSFFFNAAQMYLLQKESKFDRISWVSRVCGKHMNSRGSLHNISDLRENQDLGRVYVEASFTLE</sequence>
<organism evidence="2 3">
    <name type="scientific">Planoprotostelium fungivorum</name>
    <dbReference type="NCBI Taxonomy" id="1890364"/>
    <lineage>
        <taxon>Eukaryota</taxon>
        <taxon>Amoebozoa</taxon>
        <taxon>Evosea</taxon>
        <taxon>Variosea</taxon>
        <taxon>Cavosteliida</taxon>
        <taxon>Cavosteliaceae</taxon>
        <taxon>Planoprotostelium</taxon>
    </lineage>
</organism>
<name>A0A2P6NL44_9EUKA</name>